<accession>A0A1X0VDE7</accession>
<gene>
    <name evidence="6" type="ORF">BMR96_05430</name>
</gene>
<comment type="caution">
    <text evidence="6">The sequence shown here is derived from an EMBL/GenBank/DDBJ whole genome shotgun (WGS) entry which is preliminary data.</text>
</comment>
<dbReference type="Proteomes" id="UP000192288">
    <property type="component" value="Unassembled WGS sequence"/>
</dbReference>
<evidence type="ECO:0000256" key="4">
    <source>
        <dbReference type="ARBA" id="ARBA00023136"/>
    </source>
</evidence>
<dbReference type="RefSeq" id="WP_004911147.1">
    <property type="nucleotide sequence ID" value="NZ_MPLS01000015.1"/>
</dbReference>
<organism evidence="6 7">
    <name type="scientific">Leuconostoc pseudomesenteroides</name>
    <dbReference type="NCBI Taxonomy" id="33968"/>
    <lineage>
        <taxon>Bacteria</taxon>
        <taxon>Bacillati</taxon>
        <taxon>Bacillota</taxon>
        <taxon>Bacilli</taxon>
        <taxon>Lactobacillales</taxon>
        <taxon>Lactobacillaceae</taxon>
        <taxon>Leuconostoc</taxon>
    </lineage>
</organism>
<dbReference type="PANTHER" id="PTHR33514:SF1">
    <property type="entry name" value="ABC TRANSPORTER PERMEASE"/>
    <property type="match status" value="1"/>
</dbReference>
<keyword evidence="3 5" id="KW-1133">Transmembrane helix</keyword>
<keyword evidence="2 5" id="KW-0812">Transmembrane</keyword>
<feature type="transmembrane region" description="Helical" evidence="5">
    <location>
        <begin position="66"/>
        <end position="86"/>
    </location>
</feature>
<feature type="transmembrane region" description="Helical" evidence="5">
    <location>
        <begin position="246"/>
        <end position="265"/>
    </location>
</feature>
<evidence type="ECO:0000256" key="3">
    <source>
        <dbReference type="ARBA" id="ARBA00022989"/>
    </source>
</evidence>
<proteinExistence type="predicted"/>
<dbReference type="STRING" id="33968.BMS77_01095"/>
<dbReference type="Pfam" id="PF02361">
    <property type="entry name" value="CbiQ"/>
    <property type="match status" value="1"/>
</dbReference>
<sequence length="275" mass="31221">MNNSLFGYKARDTWMNQTTGTAKLVGFLALTTVGMVSYDTRFLVALVILSFILIKVSHIQYREYALLLKLVIFIGVLNLIMITVLAPQYGAELYGSKHVLFGTGYWTITQEQLFYELNLLLKYVFSFPLSIVLLFTTNPSEFASGLNKIGVPYKVSYAVALTLRYIPDVQSDYHTISLAQQARGYEISKKASLTKRMKGAVQIILPLVFSSLDRIDTISQAMELRRFGRYNKRTWYQDQKFSGRDFGMIIGTLIIVAIGILLVFQNGGRLWNPFN</sequence>
<dbReference type="AlphaFoldDB" id="A0A1X0VDE7"/>
<feature type="transmembrane region" description="Helical" evidence="5">
    <location>
        <begin position="120"/>
        <end position="138"/>
    </location>
</feature>
<dbReference type="CDD" id="cd16914">
    <property type="entry name" value="EcfT"/>
    <property type="match status" value="1"/>
</dbReference>
<name>A0A1X0VDE7_LEUPS</name>
<dbReference type="InterPro" id="IPR003339">
    <property type="entry name" value="ABC/ECF_trnsptr_transmembrane"/>
</dbReference>
<dbReference type="EMBL" id="MPLS01000015">
    <property type="protein sequence ID" value="ORI97757.1"/>
    <property type="molecule type" value="Genomic_DNA"/>
</dbReference>
<evidence type="ECO:0008006" key="8">
    <source>
        <dbReference type="Google" id="ProtNLM"/>
    </source>
</evidence>
<keyword evidence="4 5" id="KW-0472">Membrane</keyword>
<evidence type="ECO:0000256" key="5">
    <source>
        <dbReference type="SAM" id="Phobius"/>
    </source>
</evidence>
<evidence type="ECO:0000256" key="2">
    <source>
        <dbReference type="ARBA" id="ARBA00022692"/>
    </source>
</evidence>
<evidence type="ECO:0000256" key="1">
    <source>
        <dbReference type="ARBA" id="ARBA00004141"/>
    </source>
</evidence>
<dbReference type="eggNOG" id="COG0619">
    <property type="taxonomic scope" value="Bacteria"/>
</dbReference>
<reference evidence="6 7" key="1">
    <citation type="journal article" date="2017" name="Front. Microbiol.">
        <title>Genomic Characterization of Dairy Associated Leuconostoc Species and Diversity of Leuconostocs in Undefined Mixed Mesophilic Starter Cultures.</title>
        <authorList>
            <person name="Frantzen C.A."/>
            <person name="Kot W."/>
            <person name="Pedersen T.B."/>
            <person name="Ardo Y.M."/>
            <person name="Broadbent J.R."/>
            <person name="Neve H."/>
            <person name="Hansen L.H."/>
            <person name="Dal Bello F."/>
            <person name="Ostlie H.M."/>
            <person name="Kleppen H.P."/>
            <person name="Vogensen F.K."/>
            <person name="Holo H."/>
        </authorList>
    </citation>
    <scope>NUCLEOTIDE SEQUENCE [LARGE SCALE GENOMIC DNA]</scope>
    <source>
        <strain evidence="6 7">LMGCF08</strain>
    </source>
</reference>
<comment type="subcellular location">
    <subcellularLocation>
        <location evidence="1">Membrane</location>
        <topology evidence="1">Multi-pass membrane protein</topology>
    </subcellularLocation>
</comment>
<feature type="transmembrane region" description="Helical" evidence="5">
    <location>
        <begin position="24"/>
        <end position="54"/>
    </location>
</feature>
<dbReference type="PANTHER" id="PTHR33514">
    <property type="entry name" value="PROTEIN ABCI12, CHLOROPLASTIC"/>
    <property type="match status" value="1"/>
</dbReference>
<protein>
    <recommendedName>
        <fullName evidence="8">Energy-coupling factor transporter transmembrane protein EcfT</fullName>
    </recommendedName>
</protein>
<evidence type="ECO:0000313" key="7">
    <source>
        <dbReference type="Proteomes" id="UP000192288"/>
    </source>
</evidence>
<dbReference type="GO" id="GO:0005886">
    <property type="term" value="C:plasma membrane"/>
    <property type="evidence" value="ECO:0007669"/>
    <property type="project" value="UniProtKB-ARBA"/>
</dbReference>
<evidence type="ECO:0000313" key="6">
    <source>
        <dbReference type="EMBL" id="ORI97757.1"/>
    </source>
</evidence>